<dbReference type="InterPro" id="IPR011042">
    <property type="entry name" value="6-blade_b-propeller_TolB-like"/>
</dbReference>
<proteinExistence type="predicted"/>
<dbReference type="PANTHER" id="PTHR42776">
    <property type="entry name" value="SERINE PEPTIDASE S9 FAMILY MEMBER"/>
    <property type="match status" value="1"/>
</dbReference>
<sequence length="628" mass="65665">MKLTLALLLALATPAAAQDAALAAKIAALGRIGSASSPSLSPDGKRFAYLSNASGSPQIWIGDRSGGAARQITKLPDPVQAVAWSPRGDLIAYAVAPGGGLNSQIWVSAPDGSGARRLTPGGKDNNGLGGWTRDGSALRVDSNKDNPAARDPALIDVASGKWQMLAANKGLNTVSDVRGKRATVVRLVGRGDTNVFLIDRGTGREVLLTPHEGKAETDWAEMSPDGRTVYVASDVGRDRAAFGTITLAADGTPSPIRWFATRDDAVADAGVLSDDGRTAALAWNVGGRIEMAFYDTASGKLRPVTGLPVDYGSPFEFSRDGRQLVMQGGAANRTNDVYAIDVATGQATRLTTSAADGVDLAALVRPELVDYAAPDGVKLSGWLYRPANAKGPLPLVFNYHGGPEGQARPTMSPDAQALVASGIAVFAPNVRGSSGYGKAFMAMDDGAKRVGSVSDIKATTDALVAKGIADPARLGIMGGSYGGYMVMAGITEYPKMFAAGANLFGIVNFESFFRETEPWMAAISTTEYGNPVTEAAMLKSLSPIHKLDRITTPLFVLHGANDTNVPVVEAEQIVASLKARGVPVKYTLFPDEGHGWRKTPNRVRSTTEIVGFFVEHLKPAGAATGAGR</sequence>
<evidence type="ECO:0000313" key="6">
    <source>
        <dbReference type="EMBL" id="TRW17844.1"/>
    </source>
</evidence>
<dbReference type="PRINTS" id="PR00862">
    <property type="entry name" value="PROLIGOPTASE"/>
</dbReference>
<keyword evidence="2" id="KW-0720">Serine protease</keyword>
<feature type="chain" id="PRO_5021740741" evidence="4">
    <location>
        <begin position="18"/>
        <end position="628"/>
    </location>
</feature>
<evidence type="ECO:0000313" key="7">
    <source>
        <dbReference type="Proteomes" id="UP000317894"/>
    </source>
</evidence>
<dbReference type="GO" id="GO:0006508">
    <property type="term" value="P:proteolysis"/>
    <property type="evidence" value="ECO:0007669"/>
    <property type="project" value="InterPro"/>
</dbReference>
<dbReference type="PANTHER" id="PTHR42776:SF27">
    <property type="entry name" value="DIPEPTIDYL PEPTIDASE FAMILY MEMBER 6"/>
    <property type="match status" value="1"/>
</dbReference>
<feature type="domain" description="Peptidase S9 prolyl oligopeptidase catalytic" evidence="5">
    <location>
        <begin position="412"/>
        <end position="618"/>
    </location>
</feature>
<dbReference type="Proteomes" id="UP000317894">
    <property type="component" value="Unassembled WGS sequence"/>
</dbReference>
<name>A0A552UHZ6_9SPHN</name>
<keyword evidence="4" id="KW-0732">Signal</keyword>
<evidence type="ECO:0000256" key="4">
    <source>
        <dbReference type="SAM" id="SignalP"/>
    </source>
</evidence>
<dbReference type="EMBL" id="VJWA01000001">
    <property type="protein sequence ID" value="TRW17844.1"/>
    <property type="molecule type" value="Genomic_DNA"/>
</dbReference>
<dbReference type="Pfam" id="PF00326">
    <property type="entry name" value="Peptidase_S9"/>
    <property type="match status" value="1"/>
</dbReference>
<dbReference type="InterPro" id="IPR011659">
    <property type="entry name" value="WD40"/>
</dbReference>
<dbReference type="SUPFAM" id="SSF69304">
    <property type="entry name" value="Tricorn protease N-terminal domain"/>
    <property type="match status" value="1"/>
</dbReference>
<dbReference type="GO" id="GO:0004252">
    <property type="term" value="F:serine-type endopeptidase activity"/>
    <property type="evidence" value="ECO:0007669"/>
    <property type="project" value="InterPro"/>
</dbReference>
<comment type="caution">
    <text evidence="6">The sequence shown here is derived from an EMBL/GenBank/DDBJ whole genome shotgun (WGS) entry which is preliminary data.</text>
</comment>
<evidence type="ECO:0000259" key="5">
    <source>
        <dbReference type="Pfam" id="PF00326"/>
    </source>
</evidence>
<reference evidence="6 7" key="1">
    <citation type="submission" date="2019-07" db="EMBL/GenBank/DDBJ databases">
        <title>Novel species isolated from glacier.</title>
        <authorList>
            <person name="Liu Q."/>
            <person name="Xin Y.-H."/>
        </authorList>
    </citation>
    <scope>NUCLEOTIDE SEQUENCE [LARGE SCALE GENOMIC DNA]</scope>
    <source>
        <strain evidence="6 7">LB1R16</strain>
    </source>
</reference>
<dbReference type="AlphaFoldDB" id="A0A552UHZ6"/>
<evidence type="ECO:0000256" key="2">
    <source>
        <dbReference type="ARBA" id="ARBA00022825"/>
    </source>
</evidence>
<protein>
    <submittedName>
        <fullName evidence="6">S9 family peptidase</fullName>
    </submittedName>
</protein>
<organism evidence="6 7">
    <name type="scientific">Glacieibacterium frigidum</name>
    <dbReference type="NCBI Taxonomy" id="2593303"/>
    <lineage>
        <taxon>Bacteria</taxon>
        <taxon>Pseudomonadati</taxon>
        <taxon>Pseudomonadota</taxon>
        <taxon>Alphaproteobacteria</taxon>
        <taxon>Sphingomonadales</taxon>
        <taxon>Sphingosinicellaceae</taxon>
        <taxon>Glacieibacterium</taxon>
    </lineage>
</organism>
<keyword evidence="2" id="KW-0645">Protease</keyword>
<dbReference type="Gene3D" id="2.120.10.30">
    <property type="entry name" value="TolB, C-terminal domain"/>
    <property type="match status" value="1"/>
</dbReference>
<feature type="signal peptide" evidence="4">
    <location>
        <begin position="1"/>
        <end position="17"/>
    </location>
</feature>
<gene>
    <name evidence="6" type="ORF">FMM06_06870</name>
</gene>
<keyword evidence="1" id="KW-0378">Hydrolase</keyword>
<accession>A0A552UHZ6</accession>
<dbReference type="SUPFAM" id="SSF53474">
    <property type="entry name" value="alpha/beta-Hydrolases"/>
    <property type="match status" value="1"/>
</dbReference>
<dbReference type="InterPro" id="IPR001375">
    <property type="entry name" value="Peptidase_S9_cat"/>
</dbReference>
<dbReference type="InterPro" id="IPR029058">
    <property type="entry name" value="AB_hydrolase_fold"/>
</dbReference>
<dbReference type="RefSeq" id="WP_144236538.1">
    <property type="nucleotide sequence ID" value="NZ_VJWA01000001.1"/>
</dbReference>
<dbReference type="SUPFAM" id="SSF82171">
    <property type="entry name" value="DPP6 N-terminal domain-like"/>
    <property type="match status" value="1"/>
</dbReference>
<dbReference type="Gene3D" id="3.40.50.1820">
    <property type="entry name" value="alpha/beta hydrolase"/>
    <property type="match status" value="1"/>
</dbReference>
<keyword evidence="7" id="KW-1185">Reference proteome</keyword>
<feature type="region of interest" description="Disordered" evidence="3">
    <location>
        <begin position="116"/>
        <end position="149"/>
    </location>
</feature>
<dbReference type="Pfam" id="PF07676">
    <property type="entry name" value="PD40"/>
    <property type="match status" value="1"/>
</dbReference>
<evidence type="ECO:0000256" key="1">
    <source>
        <dbReference type="ARBA" id="ARBA00022801"/>
    </source>
</evidence>
<evidence type="ECO:0000256" key="3">
    <source>
        <dbReference type="SAM" id="MobiDB-lite"/>
    </source>
</evidence>
<dbReference type="InterPro" id="IPR002470">
    <property type="entry name" value="Peptidase_S9A"/>
</dbReference>
<dbReference type="OrthoDB" id="1094230at2"/>